<dbReference type="FunFam" id="3.40.50.720:FF:000084">
    <property type="entry name" value="Short-chain dehydrogenase reductase"/>
    <property type="match status" value="1"/>
</dbReference>
<comment type="similarity">
    <text evidence="1">Belongs to the short-chain dehydrogenases/reductases (SDR) family.</text>
</comment>
<evidence type="ECO:0000256" key="1">
    <source>
        <dbReference type="ARBA" id="ARBA00006484"/>
    </source>
</evidence>
<protein>
    <submittedName>
        <fullName evidence="4">Short-chain dehydrogenase</fullName>
    </submittedName>
</protein>
<dbReference type="GeneID" id="35593041"/>
<dbReference type="InterPro" id="IPR036291">
    <property type="entry name" value="NAD(P)-bd_dom_sf"/>
</dbReference>
<evidence type="ECO:0000256" key="2">
    <source>
        <dbReference type="ARBA" id="ARBA00023002"/>
    </source>
</evidence>
<dbReference type="RefSeq" id="WP_103426148.1">
    <property type="nucleotide sequence ID" value="NZ_CP026309.1"/>
</dbReference>
<dbReference type="GO" id="GO:0016616">
    <property type="term" value="F:oxidoreductase activity, acting on the CH-OH group of donors, NAD or NADP as acceptor"/>
    <property type="evidence" value="ECO:0007669"/>
    <property type="project" value="TreeGrafter"/>
</dbReference>
<dbReference type="GO" id="GO:0006633">
    <property type="term" value="P:fatty acid biosynthetic process"/>
    <property type="evidence" value="ECO:0007669"/>
    <property type="project" value="TreeGrafter"/>
</dbReference>
<dbReference type="GO" id="GO:0048038">
    <property type="term" value="F:quinone binding"/>
    <property type="evidence" value="ECO:0007669"/>
    <property type="project" value="TreeGrafter"/>
</dbReference>
<dbReference type="PRINTS" id="PR00080">
    <property type="entry name" value="SDRFAMILY"/>
</dbReference>
<dbReference type="Proteomes" id="UP000236584">
    <property type="component" value="Chromosome"/>
</dbReference>
<dbReference type="Gene3D" id="3.40.50.720">
    <property type="entry name" value="NAD(P)-binding Rossmann-like Domain"/>
    <property type="match status" value="1"/>
</dbReference>
<gene>
    <name evidence="4" type="ORF">C2R22_13080</name>
</gene>
<dbReference type="InterPro" id="IPR020904">
    <property type="entry name" value="Sc_DH/Rdtase_CS"/>
</dbReference>
<dbReference type="Pfam" id="PF13561">
    <property type="entry name" value="adh_short_C2"/>
    <property type="match status" value="1"/>
</dbReference>
<dbReference type="KEGG" id="srub:C2R22_13080"/>
<dbReference type="SMART" id="SM00822">
    <property type="entry name" value="PKS_KR"/>
    <property type="match status" value="1"/>
</dbReference>
<dbReference type="AlphaFoldDB" id="A0A2I8VMZ4"/>
<evidence type="ECO:0000259" key="3">
    <source>
        <dbReference type="SMART" id="SM00822"/>
    </source>
</evidence>
<dbReference type="InterPro" id="IPR057326">
    <property type="entry name" value="KR_dom"/>
</dbReference>
<feature type="domain" description="Ketoreductase" evidence="3">
    <location>
        <begin position="12"/>
        <end position="187"/>
    </location>
</feature>
<dbReference type="CDD" id="cd05233">
    <property type="entry name" value="SDR_c"/>
    <property type="match status" value="1"/>
</dbReference>
<keyword evidence="5" id="KW-1185">Reference proteome</keyword>
<dbReference type="InterPro" id="IPR002347">
    <property type="entry name" value="SDR_fam"/>
</dbReference>
<accession>A0A2I8VMZ4</accession>
<dbReference type="PROSITE" id="PS00061">
    <property type="entry name" value="ADH_SHORT"/>
    <property type="match status" value="1"/>
</dbReference>
<dbReference type="PRINTS" id="PR00081">
    <property type="entry name" value="GDHRDH"/>
</dbReference>
<evidence type="ECO:0000313" key="5">
    <source>
        <dbReference type="Proteomes" id="UP000236584"/>
    </source>
</evidence>
<evidence type="ECO:0000313" key="4">
    <source>
        <dbReference type="EMBL" id="AUV82459.1"/>
    </source>
</evidence>
<dbReference type="SUPFAM" id="SSF51735">
    <property type="entry name" value="NAD(P)-binding Rossmann-fold domains"/>
    <property type="match status" value="1"/>
</dbReference>
<dbReference type="PANTHER" id="PTHR42760">
    <property type="entry name" value="SHORT-CHAIN DEHYDROGENASES/REDUCTASES FAMILY MEMBER"/>
    <property type="match status" value="1"/>
</dbReference>
<dbReference type="EMBL" id="CP026309">
    <property type="protein sequence ID" value="AUV82459.1"/>
    <property type="molecule type" value="Genomic_DNA"/>
</dbReference>
<dbReference type="PANTHER" id="PTHR42760:SF133">
    <property type="entry name" value="3-OXOACYL-[ACYL-CARRIER-PROTEIN] REDUCTASE"/>
    <property type="match status" value="1"/>
</dbReference>
<name>A0A2I8VMZ4_9EURY</name>
<sequence length="254" mass="26800">MPDYPPVTVKGKTAVVIGGTSGIGEAIALSFAEDGADVVATSRTPAAVEATAERIESYGARTIEQPCDLTDRESIEVLCNAVLSEFGRVDVLVNSGAAAARTPFLELEEDDWGHVIDVLLTGVFRSCQIFAREMTDGSIVNLSSMSADLARARLMPYCAAKSGVNALTRCAARELAPDVRVNAIAPGFVMTPLTEEEYGEGTELRAGIDERALAGRVADREEIVGSALYLASDAASYTTGEVLFVDGGFTRNAL</sequence>
<dbReference type="OrthoDB" id="7442at2157"/>
<keyword evidence="2" id="KW-0560">Oxidoreductase</keyword>
<organism evidence="4 5">
    <name type="scientific">Salinigranum rubrum</name>
    <dbReference type="NCBI Taxonomy" id="755307"/>
    <lineage>
        <taxon>Archaea</taxon>
        <taxon>Methanobacteriati</taxon>
        <taxon>Methanobacteriota</taxon>
        <taxon>Stenosarchaea group</taxon>
        <taxon>Halobacteria</taxon>
        <taxon>Halobacteriales</taxon>
        <taxon>Haloferacaceae</taxon>
        <taxon>Salinigranum</taxon>
    </lineage>
</organism>
<reference evidence="4 5" key="1">
    <citation type="submission" date="2018-01" db="EMBL/GenBank/DDBJ databases">
        <title>Complete genome sequence of Salinigranum rubrum GX10T, an extremely halophilic archaeon isolated from a marine solar saltern.</title>
        <authorList>
            <person name="Han S."/>
        </authorList>
    </citation>
    <scope>NUCLEOTIDE SEQUENCE [LARGE SCALE GENOMIC DNA]</scope>
    <source>
        <strain evidence="4 5">GX10</strain>
    </source>
</reference>
<proteinExistence type="inferred from homology"/>